<dbReference type="CDD" id="cd06558">
    <property type="entry name" value="crotonase-like"/>
    <property type="match status" value="1"/>
</dbReference>
<dbReference type="InterPro" id="IPR018376">
    <property type="entry name" value="Enoyl-CoA_hyd/isom_CS"/>
</dbReference>
<dbReference type="InterPro" id="IPR029045">
    <property type="entry name" value="ClpP/crotonase-like_dom_sf"/>
</dbReference>
<dbReference type="EMBL" id="JAEKJZ010000001">
    <property type="protein sequence ID" value="MBN9670830.1"/>
    <property type="molecule type" value="Genomic_DNA"/>
</dbReference>
<accession>A0A939J452</accession>
<comment type="similarity">
    <text evidence="1 2">Belongs to the enoyl-CoA hydratase/isomerase family.</text>
</comment>
<evidence type="ECO:0000313" key="4">
    <source>
        <dbReference type="Proteomes" id="UP000664096"/>
    </source>
</evidence>
<dbReference type="Gene3D" id="3.90.226.10">
    <property type="entry name" value="2-enoyl-CoA Hydratase, Chain A, domain 1"/>
    <property type="match status" value="1"/>
</dbReference>
<reference evidence="3" key="1">
    <citation type="submission" date="2020-12" db="EMBL/GenBank/DDBJ databases">
        <title>Oil enriched cultivation method for isolating marine PHA-producing bacteria.</title>
        <authorList>
            <person name="Zheng W."/>
            <person name="Yu S."/>
            <person name="Huang Y."/>
        </authorList>
    </citation>
    <scope>NUCLEOTIDE SEQUENCE</scope>
    <source>
        <strain evidence="3">SY-2-12</strain>
    </source>
</reference>
<organism evidence="3 4">
    <name type="scientific">Roseibium aggregatum</name>
    <dbReference type="NCBI Taxonomy" id="187304"/>
    <lineage>
        <taxon>Bacteria</taxon>
        <taxon>Pseudomonadati</taxon>
        <taxon>Pseudomonadota</taxon>
        <taxon>Alphaproteobacteria</taxon>
        <taxon>Hyphomicrobiales</taxon>
        <taxon>Stappiaceae</taxon>
        <taxon>Roseibium</taxon>
    </lineage>
</organism>
<dbReference type="InterPro" id="IPR001753">
    <property type="entry name" value="Enoyl-CoA_hydra/iso"/>
</dbReference>
<evidence type="ECO:0000313" key="3">
    <source>
        <dbReference type="EMBL" id="MBN9670830.1"/>
    </source>
</evidence>
<comment type="caution">
    <text evidence="3">The sequence shown here is derived from an EMBL/GenBank/DDBJ whole genome shotgun (WGS) entry which is preliminary data.</text>
</comment>
<dbReference type="PANTHER" id="PTHR11941:SF54">
    <property type="entry name" value="ENOYL-COA HYDRATASE, MITOCHONDRIAL"/>
    <property type="match status" value="1"/>
</dbReference>
<sequence length="263" mass="27099">MSETDPAAAGLVTCEIAEGVALLRLERPSVRNALSLPLLVRLAGLMVSCDADREVRCIVLTGGVRVFSAGADVEMLSGHNPASYMVSENRQAFDRIRETRKPVVAAVAGYCLGGGCEIALGCDFVVAADNAVFGQPEINLGIIPGAGGTQLWAPRAGSGVQARAVLEGGLVGAYEARRRGIADCVVPVEALIPAAMEIAAALAAKAPLAVQAAKSAMRFGWRAPMAAALELEVVTMAGLLASEDAAEGIDAFLAKRQPSFGGR</sequence>
<evidence type="ECO:0000256" key="1">
    <source>
        <dbReference type="ARBA" id="ARBA00005254"/>
    </source>
</evidence>
<name>A0A939J452_9HYPH</name>
<dbReference type="SUPFAM" id="SSF52096">
    <property type="entry name" value="ClpP/crotonase"/>
    <property type="match status" value="1"/>
</dbReference>
<dbReference type="GO" id="GO:0006635">
    <property type="term" value="P:fatty acid beta-oxidation"/>
    <property type="evidence" value="ECO:0007669"/>
    <property type="project" value="TreeGrafter"/>
</dbReference>
<proteinExistence type="inferred from homology"/>
<dbReference type="PROSITE" id="PS00166">
    <property type="entry name" value="ENOYL_COA_HYDRATASE"/>
    <property type="match status" value="1"/>
</dbReference>
<dbReference type="Pfam" id="PF00378">
    <property type="entry name" value="ECH_1"/>
    <property type="match status" value="1"/>
</dbReference>
<dbReference type="Proteomes" id="UP000664096">
    <property type="component" value="Unassembled WGS sequence"/>
</dbReference>
<evidence type="ECO:0000256" key="2">
    <source>
        <dbReference type="RuleBase" id="RU003707"/>
    </source>
</evidence>
<dbReference type="GO" id="GO:0003824">
    <property type="term" value="F:catalytic activity"/>
    <property type="evidence" value="ECO:0007669"/>
    <property type="project" value="InterPro"/>
</dbReference>
<protein>
    <submittedName>
        <fullName evidence="3">Enoyl-CoA hydratase/isomerase family protein</fullName>
    </submittedName>
</protein>
<dbReference type="RefSeq" id="WP_207140399.1">
    <property type="nucleotide sequence ID" value="NZ_JAEKJZ010000001.1"/>
</dbReference>
<gene>
    <name evidence="3" type="ORF">JF539_10830</name>
</gene>
<dbReference type="PANTHER" id="PTHR11941">
    <property type="entry name" value="ENOYL-COA HYDRATASE-RELATED"/>
    <property type="match status" value="1"/>
</dbReference>
<dbReference type="AlphaFoldDB" id="A0A939J452"/>